<evidence type="ECO:0000256" key="5">
    <source>
        <dbReference type="ARBA" id="ARBA00023136"/>
    </source>
</evidence>
<evidence type="ECO:0000256" key="2">
    <source>
        <dbReference type="ARBA" id="ARBA00022475"/>
    </source>
</evidence>
<sequence length="636" mass="67699">MRGWLLGVTGLALVVLLGMTAVSGDVHGLLGNADPGPLTGYGSAVLRLAADGFGAVTVGGLCFALFVAPGVAPGTVSAGAYRALRLAGNACAGWCAAAAGMVVFSMADASGQPVFTALAPRVFLELFDATEEPKAWLVTFAVALVLAVASRFVLSWRGTAALLAAGTFALLPPVVVGHAEVGAWHDVATNAILWHVVAASVWAGALVAFLSSREEDRALVRRRYHRLTMTCWGALGLSGIVEGFLLAGPDGFTGRYGLFVLAKAAGFAVLGAACVWLRRRAPSRVVVVELAVLAIMTAVSAGLARIPPPTFFTRAPSAQNTILGYEVPDPPTVLRMVLGWRFDLVFGTVAILAVALYLLGMRRLRRRGDAWPFGRAVAWTGGWAVVLVVTSSGIGVYSPAMFSTHMAVHMALTMLAPVLLVLGGPLTLALRALPATDRAGPAGPRAWLLALVHSPVARFLTHPLVAAVVFVGSYYVLYFSGLFGEAMLYHWSHQLMNAHFLVSGYLFYWLVIGVDTGPRTLPHLARLGMVFAVMPFHAFFGVIVMNKQDLIGETFYRYLGVLWNPDLLADQRLGGGIAWAAGEIPLVLVMVALLAQWARHDDREARRVDRRLDSGASDEFDAYNAMLAKLSRGTKT</sequence>
<feature type="transmembrane region" description="Helical" evidence="6">
    <location>
        <begin position="380"/>
        <end position="400"/>
    </location>
</feature>
<feature type="transmembrane region" description="Helical" evidence="6">
    <location>
        <begin position="161"/>
        <end position="179"/>
    </location>
</feature>
<comment type="caution">
    <text evidence="7">The sequence shown here is derived from an EMBL/GenBank/DDBJ whole genome shotgun (WGS) entry which is preliminary data.</text>
</comment>
<dbReference type="InterPro" id="IPR032694">
    <property type="entry name" value="CopC/D"/>
</dbReference>
<dbReference type="Pfam" id="PF09678">
    <property type="entry name" value="Caa3_CtaG"/>
    <property type="match status" value="1"/>
</dbReference>
<dbReference type="RefSeq" id="WP_344427224.1">
    <property type="nucleotide sequence ID" value="NZ_BAAANN010000030.1"/>
</dbReference>
<name>A0ABP5DDW2_9PSEU</name>
<keyword evidence="5 6" id="KW-0472">Membrane</keyword>
<dbReference type="PANTHER" id="PTHR34820">
    <property type="entry name" value="INNER MEMBRANE PROTEIN YEBZ"/>
    <property type="match status" value="1"/>
</dbReference>
<feature type="transmembrane region" description="Helical" evidence="6">
    <location>
        <begin position="495"/>
        <end position="512"/>
    </location>
</feature>
<feature type="transmembrane region" description="Helical" evidence="6">
    <location>
        <begin position="577"/>
        <end position="597"/>
    </location>
</feature>
<keyword evidence="2" id="KW-1003">Cell membrane</keyword>
<feature type="transmembrane region" description="Helical" evidence="6">
    <location>
        <begin position="406"/>
        <end position="430"/>
    </location>
</feature>
<evidence type="ECO:0000256" key="1">
    <source>
        <dbReference type="ARBA" id="ARBA00004651"/>
    </source>
</evidence>
<feature type="transmembrane region" description="Helical" evidence="6">
    <location>
        <begin position="258"/>
        <end position="278"/>
    </location>
</feature>
<reference evidence="8" key="1">
    <citation type="journal article" date="2019" name="Int. J. Syst. Evol. Microbiol.">
        <title>The Global Catalogue of Microorganisms (GCM) 10K type strain sequencing project: providing services to taxonomists for standard genome sequencing and annotation.</title>
        <authorList>
            <consortium name="The Broad Institute Genomics Platform"/>
            <consortium name="The Broad Institute Genome Sequencing Center for Infectious Disease"/>
            <person name="Wu L."/>
            <person name="Ma J."/>
        </authorList>
    </citation>
    <scope>NUCLEOTIDE SEQUENCE [LARGE SCALE GENOMIC DNA]</scope>
    <source>
        <strain evidence="8">JCM 14545</strain>
    </source>
</reference>
<feature type="transmembrane region" description="Helical" evidence="6">
    <location>
        <begin position="285"/>
        <end position="306"/>
    </location>
</feature>
<evidence type="ECO:0000256" key="3">
    <source>
        <dbReference type="ARBA" id="ARBA00022692"/>
    </source>
</evidence>
<evidence type="ECO:0000256" key="4">
    <source>
        <dbReference type="ARBA" id="ARBA00022989"/>
    </source>
</evidence>
<feature type="transmembrane region" description="Helical" evidence="6">
    <location>
        <begin position="464"/>
        <end position="483"/>
    </location>
</feature>
<dbReference type="EMBL" id="BAAANN010000030">
    <property type="protein sequence ID" value="GAA1978551.1"/>
    <property type="molecule type" value="Genomic_DNA"/>
</dbReference>
<accession>A0ABP5DDW2</accession>
<dbReference type="Proteomes" id="UP001501116">
    <property type="component" value="Unassembled WGS sequence"/>
</dbReference>
<feature type="transmembrane region" description="Helical" evidence="6">
    <location>
        <begin position="84"/>
        <end position="107"/>
    </location>
</feature>
<protein>
    <submittedName>
        <fullName evidence="7">Cytochrome c oxidase assembly protein</fullName>
    </submittedName>
</protein>
<evidence type="ECO:0000313" key="7">
    <source>
        <dbReference type="EMBL" id="GAA1978551.1"/>
    </source>
</evidence>
<feature type="transmembrane region" description="Helical" evidence="6">
    <location>
        <begin position="191"/>
        <end position="212"/>
    </location>
</feature>
<feature type="transmembrane region" description="Helical" evidence="6">
    <location>
        <begin position="524"/>
        <end position="545"/>
    </location>
</feature>
<dbReference type="InterPro" id="IPR019108">
    <property type="entry name" value="Caa3_assmbl_CtaG-rel"/>
</dbReference>
<evidence type="ECO:0000313" key="8">
    <source>
        <dbReference type="Proteomes" id="UP001501116"/>
    </source>
</evidence>
<keyword evidence="4 6" id="KW-1133">Transmembrane helix</keyword>
<feature type="transmembrane region" description="Helical" evidence="6">
    <location>
        <begin position="135"/>
        <end position="154"/>
    </location>
</feature>
<keyword evidence="8" id="KW-1185">Reference proteome</keyword>
<feature type="transmembrane region" description="Helical" evidence="6">
    <location>
        <begin position="224"/>
        <end position="246"/>
    </location>
</feature>
<organism evidence="7 8">
    <name type="scientific">Amycolatopsis minnesotensis</name>
    <dbReference type="NCBI Taxonomy" id="337894"/>
    <lineage>
        <taxon>Bacteria</taxon>
        <taxon>Bacillati</taxon>
        <taxon>Actinomycetota</taxon>
        <taxon>Actinomycetes</taxon>
        <taxon>Pseudonocardiales</taxon>
        <taxon>Pseudonocardiaceae</taxon>
        <taxon>Amycolatopsis</taxon>
    </lineage>
</organism>
<evidence type="ECO:0000256" key="6">
    <source>
        <dbReference type="SAM" id="Phobius"/>
    </source>
</evidence>
<feature type="transmembrane region" description="Helical" evidence="6">
    <location>
        <begin position="338"/>
        <end position="359"/>
    </location>
</feature>
<proteinExistence type="predicted"/>
<feature type="transmembrane region" description="Helical" evidence="6">
    <location>
        <begin position="48"/>
        <end position="72"/>
    </location>
</feature>
<keyword evidence="3 6" id="KW-0812">Transmembrane</keyword>
<dbReference type="PANTHER" id="PTHR34820:SF4">
    <property type="entry name" value="INNER MEMBRANE PROTEIN YEBZ"/>
    <property type="match status" value="1"/>
</dbReference>
<gene>
    <name evidence="7" type="ORF">GCM10009754_63260</name>
</gene>
<comment type="subcellular location">
    <subcellularLocation>
        <location evidence="1">Cell membrane</location>
        <topology evidence="1">Multi-pass membrane protein</topology>
    </subcellularLocation>
</comment>